<dbReference type="Proteomes" id="UP000256845">
    <property type="component" value="Unassembled WGS sequence"/>
</dbReference>
<dbReference type="Gene3D" id="3.30.750.24">
    <property type="entry name" value="STAS domain"/>
    <property type="match status" value="1"/>
</dbReference>
<dbReference type="SUPFAM" id="SSF52091">
    <property type="entry name" value="SpoIIaa-like"/>
    <property type="match status" value="1"/>
</dbReference>
<dbReference type="PANTHER" id="PTHR35849">
    <property type="entry name" value="BLR2341 PROTEIN"/>
    <property type="match status" value="1"/>
</dbReference>
<dbReference type="OrthoDB" id="7305772at2"/>
<evidence type="ECO:0000259" key="1">
    <source>
        <dbReference type="PROSITE" id="PS50801"/>
    </source>
</evidence>
<dbReference type="PROSITE" id="PS50801">
    <property type="entry name" value="STAS"/>
    <property type="match status" value="1"/>
</dbReference>
<keyword evidence="3" id="KW-1185">Reference proteome</keyword>
<dbReference type="InterPro" id="IPR036513">
    <property type="entry name" value="STAS_dom_sf"/>
</dbReference>
<dbReference type="InterPro" id="IPR058548">
    <property type="entry name" value="MlaB-like_STAS"/>
</dbReference>
<protein>
    <submittedName>
        <fullName evidence="2">STAS domain-containing protein</fullName>
    </submittedName>
</protein>
<dbReference type="AlphaFoldDB" id="A0A3D9HX58"/>
<evidence type="ECO:0000313" key="3">
    <source>
        <dbReference type="Proteomes" id="UP000256845"/>
    </source>
</evidence>
<dbReference type="CDD" id="cd07043">
    <property type="entry name" value="STAS_anti-anti-sigma_factors"/>
    <property type="match status" value="1"/>
</dbReference>
<accession>A0A3D9HX58</accession>
<evidence type="ECO:0000313" key="2">
    <source>
        <dbReference type="EMBL" id="RED54077.1"/>
    </source>
</evidence>
<reference evidence="2 3" key="1">
    <citation type="submission" date="2018-07" db="EMBL/GenBank/DDBJ databases">
        <title>Genomic Encyclopedia of Type Strains, Phase III (KMG-III): the genomes of soil and plant-associated and newly described type strains.</title>
        <authorList>
            <person name="Whitman W."/>
        </authorList>
    </citation>
    <scope>NUCLEOTIDE SEQUENCE [LARGE SCALE GENOMIC DNA]</scope>
    <source>
        <strain evidence="2 3">CECT 8488</strain>
    </source>
</reference>
<gene>
    <name evidence="2" type="ORF">DFP90_101880</name>
</gene>
<name>A0A3D9HX58_9PROT</name>
<comment type="caution">
    <text evidence="2">The sequence shown here is derived from an EMBL/GenBank/DDBJ whole genome shotgun (WGS) entry which is preliminary data.</text>
</comment>
<dbReference type="Pfam" id="PF13466">
    <property type="entry name" value="STAS_2"/>
    <property type="match status" value="1"/>
</dbReference>
<dbReference type="InterPro" id="IPR052746">
    <property type="entry name" value="MlaB_ABC_Transporter"/>
</dbReference>
<dbReference type="EMBL" id="QRDW01000001">
    <property type="protein sequence ID" value="RED54077.1"/>
    <property type="molecule type" value="Genomic_DNA"/>
</dbReference>
<sequence length="104" mass="11101">MEEGFELHQDGELARIALPAVLDLAAAEKFWTACANAHERGLNLDLDGSDVERLTTGCAQVMLSAAKTLEAGGMTLSLSNPSEAVRKGLEDLGLAEMLEKWSAK</sequence>
<dbReference type="RefSeq" id="WP_115935163.1">
    <property type="nucleotide sequence ID" value="NZ_QRDW01000001.1"/>
</dbReference>
<feature type="domain" description="STAS" evidence="1">
    <location>
        <begin position="16"/>
        <end position="104"/>
    </location>
</feature>
<dbReference type="InterPro" id="IPR002645">
    <property type="entry name" value="STAS_dom"/>
</dbReference>
<dbReference type="PANTHER" id="PTHR35849:SF2">
    <property type="entry name" value="BLR2341 PROTEIN"/>
    <property type="match status" value="1"/>
</dbReference>
<proteinExistence type="predicted"/>
<organism evidence="2 3">
    <name type="scientific">Aestuariispira insulae</name>
    <dbReference type="NCBI Taxonomy" id="1461337"/>
    <lineage>
        <taxon>Bacteria</taxon>
        <taxon>Pseudomonadati</taxon>
        <taxon>Pseudomonadota</taxon>
        <taxon>Alphaproteobacteria</taxon>
        <taxon>Rhodospirillales</taxon>
        <taxon>Kiloniellaceae</taxon>
        <taxon>Aestuariispira</taxon>
    </lineage>
</organism>